<evidence type="ECO:0000256" key="1">
    <source>
        <dbReference type="SAM" id="MobiDB-lite"/>
    </source>
</evidence>
<gene>
    <name evidence="2" type="ORF">PFLUV_G00112950</name>
</gene>
<accession>A0A6A5E9W6</accession>
<protein>
    <submittedName>
        <fullName evidence="2">Uncharacterized protein</fullName>
    </submittedName>
</protein>
<dbReference type="EMBL" id="VHII01000009">
    <property type="protein sequence ID" value="KAF1385937.1"/>
    <property type="molecule type" value="Genomic_DNA"/>
</dbReference>
<comment type="caution">
    <text evidence="2">The sequence shown here is derived from an EMBL/GenBank/DDBJ whole genome shotgun (WGS) entry which is preliminary data.</text>
</comment>
<name>A0A6A5E9W6_PERFL</name>
<evidence type="ECO:0000313" key="3">
    <source>
        <dbReference type="Proteomes" id="UP000465112"/>
    </source>
</evidence>
<dbReference type="Proteomes" id="UP000465112">
    <property type="component" value="Chromosome 9"/>
</dbReference>
<proteinExistence type="predicted"/>
<reference evidence="2 3" key="1">
    <citation type="submission" date="2019-06" db="EMBL/GenBank/DDBJ databases">
        <title>A chromosome-scale genome assembly of the European perch, Perca fluviatilis.</title>
        <authorList>
            <person name="Roques C."/>
            <person name="Zahm M."/>
            <person name="Cabau C."/>
            <person name="Klopp C."/>
            <person name="Bouchez O."/>
            <person name="Donnadieu C."/>
            <person name="Kuhl H."/>
            <person name="Gislard M."/>
            <person name="Guendouz S."/>
            <person name="Journot L."/>
            <person name="Haffray P."/>
            <person name="Bestin A."/>
            <person name="Morvezen R."/>
            <person name="Feron R."/>
            <person name="Wen M."/>
            <person name="Jouanno E."/>
            <person name="Herpin A."/>
            <person name="Schartl M."/>
            <person name="Postlethwait J."/>
            <person name="Schaerlinger B."/>
            <person name="Chardard D."/>
            <person name="Lecocq T."/>
            <person name="Poncet C."/>
            <person name="Jaffrelo L."/>
            <person name="Lampietro C."/>
            <person name="Guiguen Y."/>
        </authorList>
    </citation>
    <scope>NUCLEOTIDE SEQUENCE [LARGE SCALE GENOMIC DNA]</scope>
    <source>
        <tissue evidence="2">Blood</tissue>
    </source>
</reference>
<feature type="compositionally biased region" description="Basic and acidic residues" evidence="1">
    <location>
        <begin position="63"/>
        <end position="78"/>
    </location>
</feature>
<sequence>MKESRQRGESSLSSSSEEDEPSTTRQRVRRFESPSSSSSEDKQPATPRRQQVRRFESPSSSSSKDHQRSTTRQQERNDVSSLFFVGTNMKERRRKGESPLSCAENMPSTTSARKEREIIEREKQRLEEEGLKRERERCEKMKRKNQEKERKTFGLRSRMYIWWLNGKIDNIARDIQSTFVDESYLLLHDPLRNPEKMADKRRQEFKMEREVGKQRLKVERKEINAKKMENISELCSNSESRHMLNLRSGPNASQVTQTQTC</sequence>
<evidence type="ECO:0000313" key="2">
    <source>
        <dbReference type="EMBL" id="KAF1385937.1"/>
    </source>
</evidence>
<feature type="region of interest" description="Disordered" evidence="1">
    <location>
        <begin position="1"/>
        <end position="114"/>
    </location>
</feature>
<keyword evidence="3" id="KW-1185">Reference proteome</keyword>
<dbReference type="AlphaFoldDB" id="A0A6A5E9W6"/>
<organism evidence="2 3">
    <name type="scientific">Perca fluviatilis</name>
    <name type="common">European perch</name>
    <dbReference type="NCBI Taxonomy" id="8168"/>
    <lineage>
        <taxon>Eukaryota</taxon>
        <taxon>Metazoa</taxon>
        <taxon>Chordata</taxon>
        <taxon>Craniata</taxon>
        <taxon>Vertebrata</taxon>
        <taxon>Euteleostomi</taxon>
        <taxon>Actinopterygii</taxon>
        <taxon>Neopterygii</taxon>
        <taxon>Teleostei</taxon>
        <taxon>Neoteleostei</taxon>
        <taxon>Acanthomorphata</taxon>
        <taxon>Eupercaria</taxon>
        <taxon>Perciformes</taxon>
        <taxon>Percoidei</taxon>
        <taxon>Percidae</taxon>
        <taxon>Percinae</taxon>
        <taxon>Perca</taxon>
    </lineage>
</organism>